<evidence type="ECO:0000313" key="3">
    <source>
        <dbReference type="Proteomes" id="UP001234787"/>
    </source>
</evidence>
<protein>
    <submittedName>
        <fullName evidence="2">Uncharacterized protein</fullName>
    </submittedName>
</protein>
<keyword evidence="3" id="KW-1185">Reference proteome</keyword>
<dbReference type="AlphaFoldDB" id="A0AAD3NP69"/>
<evidence type="ECO:0000256" key="1">
    <source>
        <dbReference type="SAM" id="MobiDB-lite"/>
    </source>
</evidence>
<organism evidence="2 3">
    <name type="scientific">Cryptomeria japonica</name>
    <name type="common">Japanese cedar</name>
    <name type="synonym">Cupressus japonica</name>
    <dbReference type="NCBI Taxonomy" id="3369"/>
    <lineage>
        <taxon>Eukaryota</taxon>
        <taxon>Viridiplantae</taxon>
        <taxon>Streptophyta</taxon>
        <taxon>Embryophyta</taxon>
        <taxon>Tracheophyta</taxon>
        <taxon>Spermatophyta</taxon>
        <taxon>Pinopsida</taxon>
        <taxon>Pinidae</taxon>
        <taxon>Conifers II</taxon>
        <taxon>Cupressales</taxon>
        <taxon>Cupressaceae</taxon>
        <taxon>Cryptomeria</taxon>
    </lineage>
</organism>
<sequence length="125" mass="13855">QSLVDSRRQHELNRDSGVESETNDIDIEEEIYRLLELNKWRLEAAAAPPAPPSPLTAQVNSPMAAIMPSSSDKSKVVPKRLSRPSASFIPIRRHQCRFQLILAGYQQCKYGSCPGEATSDSSNES</sequence>
<gene>
    <name evidence="2" type="ORF">SUGI_1507090</name>
</gene>
<accession>A0AAD3NP69</accession>
<feature type="compositionally biased region" description="Basic and acidic residues" evidence="1">
    <location>
        <begin position="1"/>
        <end position="17"/>
    </location>
</feature>
<evidence type="ECO:0000313" key="2">
    <source>
        <dbReference type="EMBL" id="GLJ59390.1"/>
    </source>
</evidence>
<name>A0AAD3NP69_CRYJA</name>
<dbReference type="EMBL" id="BSEH01000901">
    <property type="protein sequence ID" value="GLJ59390.1"/>
    <property type="molecule type" value="Genomic_DNA"/>
</dbReference>
<proteinExistence type="predicted"/>
<reference evidence="2" key="1">
    <citation type="submission" date="2022-12" db="EMBL/GenBank/DDBJ databases">
        <title>Chromosome-Level Genome Assembly of Japanese Cedar (Cryptomeriajaponica D. Don).</title>
        <authorList>
            <person name="Fujino T."/>
            <person name="Yamaguchi K."/>
            <person name="Yokoyama T."/>
            <person name="Hamanaka T."/>
            <person name="Harazono Y."/>
            <person name="Kamada H."/>
            <person name="Kobayashi W."/>
            <person name="Ujino-Ihara T."/>
            <person name="Uchiyama K."/>
            <person name="Matsumoto A."/>
            <person name="Izuno A."/>
            <person name="Tsumura Y."/>
            <person name="Toyoda A."/>
            <person name="Shigenobu S."/>
            <person name="Moriguchi Y."/>
            <person name="Ueno S."/>
            <person name="Kasahara M."/>
        </authorList>
    </citation>
    <scope>NUCLEOTIDE SEQUENCE</scope>
</reference>
<dbReference type="Proteomes" id="UP001234787">
    <property type="component" value="Unassembled WGS sequence"/>
</dbReference>
<feature type="region of interest" description="Disordered" evidence="1">
    <location>
        <begin position="1"/>
        <end position="22"/>
    </location>
</feature>
<feature type="non-terminal residue" evidence="2">
    <location>
        <position position="1"/>
    </location>
</feature>
<comment type="caution">
    <text evidence="2">The sequence shown here is derived from an EMBL/GenBank/DDBJ whole genome shotgun (WGS) entry which is preliminary data.</text>
</comment>